<feature type="compositionally biased region" description="Basic and acidic residues" evidence="1">
    <location>
        <begin position="207"/>
        <end position="228"/>
    </location>
</feature>
<sequence length="654" mass="71686">MPPPDDPGFRPSGPDRSQSRGAGALLSESVRRRAQEEELSHLLKKEPIRYIRKRASRMTGKSNFFSSKKGEGGRRSSTSNRARYQPRVHPAVETFLLNAGLLEFGPKLASIGGVTLRDLCEENKVSDQDLSESVGMNRFQVVKFRKAVHEAIAFGGPDAVCRAMGLDPDEGGSHYGAAAASGPTGMMTEDEMLAYAISLSEKEDEMETRRAVEEQRRYDSKSAERGESPLETPKASATPLLLENLRGGPYPQRLVISGSPDKDCDGPYEIDGEPVNGAPRYRRAQGYYFVYRGYNKVWRITWFELDIAKDQGDYCSESPTESPEQVSRWVNSTTRNPYPSMRVVPGGGFVSAPGMVADTTPEPLPPTGGSGTALAANRYSQPGPGAAVSQPPPGEEDQFERDLRLAMELSEQEHREQQQSKADPAVEPGPRMTAQNRQVGYSDPIPSSQHEPLSPVQKISSPFPPLDEGGETAFLAPTLASEMKPPVARPPIPAQYNAPDLQAAAEPLLYYPTSQHDLRPTASSAPRPAPQPRAVADTIGPFQEITDVDAEAVAMSALTRFTLLMPTDQATAFTLLQMIAGVCEEMAGEDDIEANRIFNTSYYMAWRLAKERAPPTKFVLFFREHLVPILDQTMTFEDAKARIDQNLGHASLTV</sequence>
<feature type="region of interest" description="Disordered" evidence="1">
    <location>
        <begin position="61"/>
        <end position="83"/>
    </location>
</feature>
<name>A0A7S2RZN5_9STRA</name>
<dbReference type="Pfam" id="PF02809">
    <property type="entry name" value="UIM"/>
    <property type="match status" value="2"/>
</dbReference>
<feature type="compositionally biased region" description="Basic and acidic residues" evidence="1">
    <location>
        <begin position="400"/>
        <end position="418"/>
    </location>
</feature>
<accession>A0A7S2RZN5</accession>
<dbReference type="EMBL" id="HBHJ01014440">
    <property type="protein sequence ID" value="CAD9684820.1"/>
    <property type="molecule type" value="Transcribed_RNA"/>
</dbReference>
<feature type="region of interest" description="Disordered" evidence="1">
    <location>
        <begin position="515"/>
        <end position="534"/>
    </location>
</feature>
<dbReference type="SMART" id="SM00726">
    <property type="entry name" value="UIM"/>
    <property type="match status" value="2"/>
</dbReference>
<organism evidence="2">
    <name type="scientific">Rhizochromulina marina</name>
    <dbReference type="NCBI Taxonomy" id="1034831"/>
    <lineage>
        <taxon>Eukaryota</taxon>
        <taxon>Sar</taxon>
        <taxon>Stramenopiles</taxon>
        <taxon>Ochrophyta</taxon>
        <taxon>Dictyochophyceae</taxon>
        <taxon>Rhizochromulinales</taxon>
        <taxon>Rhizochromulina</taxon>
    </lineage>
</organism>
<feature type="compositionally biased region" description="Polar residues" evidence="1">
    <location>
        <begin position="433"/>
        <end position="451"/>
    </location>
</feature>
<feature type="compositionally biased region" description="Low complexity" evidence="1">
    <location>
        <begin position="520"/>
        <end position="534"/>
    </location>
</feature>
<protein>
    <submittedName>
        <fullName evidence="2">Uncharacterized protein</fullName>
    </submittedName>
</protein>
<dbReference type="AlphaFoldDB" id="A0A7S2RZN5"/>
<feature type="region of interest" description="Disordered" evidence="1">
    <location>
        <begin position="354"/>
        <end position="456"/>
    </location>
</feature>
<evidence type="ECO:0000256" key="1">
    <source>
        <dbReference type="SAM" id="MobiDB-lite"/>
    </source>
</evidence>
<gene>
    <name evidence="2" type="ORF">RMAR1173_LOCUS9458</name>
</gene>
<dbReference type="InterPro" id="IPR003903">
    <property type="entry name" value="UIM_dom"/>
</dbReference>
<proteinExistence type="predicted"/>
<dbReference type="PROSITE" id="PS50330">
    <property type="entry name" value="UIM"/>
    <property type="match status" value="1"/>
</dbReference>
<feature type="region of interest" description="Disordered" evidence="1">
    <location>
        <begin position="204"/>
        <end position="235"/>
    </location>
</feature>
<feature type="region of interest" description="Disordered" evidence="1">
    <location>
        <begin position="1"/>
        <end position="31"/>
    </location>
</feature>
<reference evidence="2" key="1">
    <citation type="submission" date="2021-01" db="EMBL/GenBank/DDBJ databases">
        <authorList>
            <person name="Corre E."/>
            <person name="Pelletier E."/>
            <person name="Niang G."/>
            <person name="Scheremetjew M."/>
            <person name="Finn R."/>
            <person name="Kale V."/>
            <person name="Holt S."/>
            <person name="Cochrane G."/>
            <person name="Meng A."/>
            <person name="Brown T."/>
            <person name="Cohen L."/>
        </authorList>
    </citation>
    <scope>NUCLEOTIDE SEQUENCE</scope>
    <source>
        <strain evidence="2">CCMP1243</strain>
    </source>
</reference>
<evidence type="ECO:0000313" key="2">
    <source>
        <dbReference type="EMBL" id="CAD9684820.1"/>
    </source>
</evidence>